<feature type="domain" description="Thioredoxin" evidence="3">
    <location>
        <begin position="68"/>
        <end position="244"/>
    </location>
</feature>
<dbReference type="EMBL" id="MDKE01000001">
    <property type="protein sequence ID" value="OIN14384.1"/>
    <property type="molecule type" value="Genomic_DNA"/>
</dbReference>
<name>A0A1J4QL76_9GAMM</name>
<dbReference type="PROSITE" id="PS51352">
    <property type="entry name" value="THIOREDOXIN_2"/>
    <property type="match status" value="1"/>
</dbReference>
<reference evidence="4 5" key="1">
    <citation type="submission" date="2016-07" db="EMBL/GenBank/DDBJ databases">
        <title>Draft Genome Sequence of Oceanisphaera psychrotolerans, isolated from coastal sediment samples.</title>
        <authorList>
            <person name="Zhuo S."/>
            <person name="Ruan Z."/>
        </authorList>
    </citation>
    <scope>NUCLEOTIDE SEQUENCE [LARGE SCALE GENOMIC DNA]</scope>
    <source>
        <strain evidence="4 5">LAM-WHM-ZC</strain>
    </source>
</reference>
<dbReference type="PANTHER" id="PTHR35272">
    <property type="entry name" value="THIOL:DISULFIDE INTERCHANGE PROTEIN DSBC-RELATED"/>
    <property type="match status" value="1"/>
</dbReference>
<dbReference type="STRING" id="1414654.BFR47_07765"/>
<evidence type="ECO:0000313" key="5">
    <source>
        <dbReference type="Proteomes" id="UP000243073"/>
    </source>
</evidence>
<dbReference type="InterPro" id="IPR041205">
    <property type="entry name" value="ScsC_N"/>
</dbReference>
<evidence type="ECO:0000256" key="2">
    <source>
        <dbReference type="SAM" id="SignalP"/>
    </source>
</evidence>
<feature type="signal peptide" evidence="2">
    <location>
        <begin position="1"/>
        <end position="25"/>
    </location>
</feature>
<dbReference type="InterPro" id="IPR001853">
    <property type="entry name" value="DSBA-like_thioredoxin_dom"/>
</dbReference>
<dbReference type="SUPFAM" id="SSF52833">
    <property type="entry name" value="Thioredoxin-like"/>
    <property type="match status" value="1"/>
</dbReference>
<evidence type="ECO:0000256" key="1">
    <source>
        <dbReference type="ARBA" id="ARBA00023284"/>
    </source>
</evidence>
<keyword evidence="5" id="KW-1185">Reference proteome</keyword>
<feature type="chain" id="PRO_5009632496" evidence="2">
    <location>
        <begin position="26"/>
        <end position="244"/>
    </location>
</feature>
<dbReference type="InterPro" id="IPR017937">
    <property type="entry name" value="Thioredoxin_CS"/>
</dbReference>
<dbReference type="GO" id="GO:0015036">
    <property type="term" value="F:disulfide oxidoreductase activity"/>
    <property type="evidence" value="ECO:0007669"/>
    <property type="project" value="UniProtKB-ARBA"/>
</dbReference>
<comment type="caution">
    <text evidence="4">The sequence shown here is derived from an EMBL/GenBank/DDBJ whole genome shotgun (WGS) entry which is preliminary data.</text>
</comment>
<dbReference type="InterPro" id="IPR051470">
    <property type="entry name" value="Thiol:disulfide_interchange"/>
</dbReference>
<evidence type="ECO:0000259" key="3">
    <source>
        <dbReference type="PROSITE" id="PS51352"/>
    </source>
</evidence>
<keyword evidence="1" id="KW-0676">Redox-active center</keyword>
<sequence length="244" mass="26793">MKPLVLNPLAPILALGLFAAMPAQADMSREEFQKLVRETLLEQPEILREAIVKLEEKDQLAQQQQFADQLKQQSAQLFANHTDGVMGNPKGKIEMVYFTDYNCPYCRRLNKTLNEVFESEPELKVIVKDIGILGPDSVQAARLALAAAQEAPRQYEELHQALMSQQRVQTAALATIADKAGLDAKALQKKADSKDIADKLSQNLSLFRSLGLNGTPALVFPDGTLIPGAIDAAGLKDILKDKQS</sequence>
<keyword evidence="2" id="KW-0732">Signal</keyword>
<dbReference type="PANTHER" id="PTHR35272:SF3">
    <property type="entry name" value="THIOL:DISULFIDE INTERCHANGE PROTEIN DSBC"/>
    <property type="match status" value="1"/>
</dbReference>
<evidence type="ECO:0000313" key="4">
    <source>
        <dbReference type="EMBL" id="OIN14384.1"/>
    </source>
</evidence>
<dbReference type="Pfam" id="PF01323">
    <property type="entry name" value="DSBA"/>
    <property type="match status" value="1"/>
</dbReference>
<protein>
    <submittedName>
        <fullName evidence="4">Disulfide bond formation protein DsbA</fullName>
    </submittedName>
</protein>
<dbReference type="OrthoDB" id="9780340at2"/>
<dbReference type="RefSeq" id="WP_071471187.1">
    <property type="nucleotide sequence ID" value="NZ_MDKE01000001.1"/>
</dbReference>
<organism evidence="4 5">
    <name type="scientific">Oceanisphaera psychrotolerans</name>
    <dbReference type="NCBI Taxonomy" id="1414654"/>
    <lineage>
        <taxon>Bacteria</taxon>
        <taxon>Pseudomonadati</taxon>
        <taxon>Pseudomonadota</taxon>
        <taxon>Gammaproteobacteria</taxon>
        <taxon>Aeromonadales</taxon>
        <taxon>Aeromonadaceae</taxon>
        <taxon>Oceanisphaera</taxon>
    </lineage>
</organism>
<gene>
    <name evidence="4" type="ORF">BFR47_07765</name>
</gene>
<accession>A0A1J4QL76</accession>
<proteinExistence type="predicted"/>
<dbReference type="InterPro" id="IPR036249">
    <property type="entry name" value="Thioredoxin-like_sf"/>
</dbReference>
<dbReference type="AlphaFoldDB" id="A0A1J4QL76"/>
<dbReference type="Gene3D" id="3.40.30.10">
    <property type="entry name" value="Glutaredoxin"/>
    <property type="match status" value="1"/>
</dbReference>
<dbReference type="Proteomes" id="UP000243073">
    <property type="component" value="Unassembled WGS sequence"/>
</dbReference>
<dbReference type="CDD" id="cd03023">
    <property type="entry name" value="DsbA_Com1_like"/>
    <property type="match status" value="1"/>
</dbReference>
<dbReference type="InterPro" id="IPR013766">
    <property type="entry name" value="Thioredoxin_domain"/>
</dbReference>
<dbReference type="PROSITE" id="PS00194">
    <property type="entry name" value="THIOREDOXIN_1"/>
    <property type="match status" value="1"/>
</dbReference>
<dbReference type="Pfam" id="PF18312">
    <property type="entry name" value="ScsC_N"/>
    <property type="match status" value="1"/>
</dbReference>